<comment type="caution">
    <text evidence="3">The sequence shown here is derived from an EMBL/GenBank/DDBJ whole genome shotgun (WGS) entry which is preliminary data.</text>
</comment>
<keyword evidence="2" id="KW-0812">Transmembrane</keyword>
<keyword evidence="2" id="KW-0472">Membrane</keyword>
<name>A0ABQ9UNN0_SAGOE</name>
<sequence length="214" mass="21997">MATGRSPFYEACHYLFPTNPSAQHRSPKPARPIPGYCARAGQPGRRDLASFRRRVASGLGRRIRAASAAAGQLGEGSRAKGARLRGHGTAPDPVTAGSQPARALSASPPGGLALLLAGPGLLLPLLALLLAAVAARIMSGRRCAGGGAACASAAAEAMEPAARELFEACRNGDVERVKRLVTPEKVNSRDTAGRKSTPLHFAAGNPGQRPLASL</sequence>
<gene>
    <name evidence="3" type="ORF">P7K49_024120</name>
</gene>
<evidence type="ECO:0000256" key="1">
    <source>
        <dbReference type="SAM" id="MobiDB-lite"/>
    </source>
</evidence>
<organism evidence="3 4">
    <name type="scientific">Saguinus oedipus</name>
    <name type="common">Cotton-top tamarin</name>
    <name type="synonym">Oedipomidas oedipus</name>
    <dbReference type="NCBI Taxonomy" id="9490"/>
    <lineage>
        <taxon>Eukaryota</taxon>
        <taxon>Metazoa</taxon>
        <taxon>Chordata</taxon>
        <taxon>Craniata</taxon>
        <taxon>Vertebrata</taxon>
        <taxon>Euteleostomi</taxon>
        <taxon>Mammalia</taxon>
        <taxon>Eutheria</taxon>
        <taxon>Euarchontoglires</taxon>
        <taxon>Primates</taxon>
        <taxon>Haplorrhini</taxon>
        <taxon>Platyrrhini</taxon>
        <taxon>Cebidae</taxon>
        <taxon>Callitrichinae</taxon>
        <taxon>Saguinus</taxon>
    </lineage>
</organism>
<feature type="compositionally biased region" description="Basic and acidic residues" evidence="1">
    <location>
        <begin position="184"/>
        <end position="193"/>
    </location>
</feature>
<feature type="region of interest" description="Disordered" evidence="1">
    <location>
        <begin position="184"/>
        <end position="214"/>
    </location>
</feature>
<feature type="transmembrane region" description="Helical" evidence="2">
    <location>
        <begin position="112"/>
        <end position="135"/>
    </location>
</feature>
<keyword evidence="2" id="KW-1133">Transmembrane helix</keyword>
<dbReference type="Gene3D" id="1.25.40.20">
    <property type="entry name" value="Ankyrin repeat-containing domain"/>
    <property type="match status" value="1"/>
</dbReference>
<evidence type="ECO:0000313" key="4">
    <source>
        <dbReference type="Proteomes" id="UP001266305"/>
    </source>
</evidence>
<proteinExistence type="predicted"/>
<evidence type="ECO:0000256" key="2">
    <source>
        <dbReference type="SAM" id="Phobius"/>
    </source>
</evidence>
<keyword evidence="4" id="KW-1185">Reference proteome</keyword>
<dbReference type="EMBL" id="JASSZA010000011">
    <property type="protein sequence ID" value="KAK2098669.1"/>
    <property type="molecule type" value="Genomic_DNA"/>
</dbReference>
<evidence type="ECO:0000313" key="3">
    <source>
        <dbReference type="EMBL" id="KAK2098669.1"/>
    </source>
</evidence>
<feature type="region of interest" description="Disordered" evidence="1">
    <location>
        <begin position="70"/>
        <end position="103"/>
    </location>
</feature>
<reference evidence="3 4" key="1">
    <citation type="submission" date="2023-05" db="EMBL/GenBank/DDBJ databases">
        <title>B98-5 Cell Line De Novo Hybrid Assembly: An Optical Mapping Approach.</title>
        <authorList>
            <person name="Kananen K."/>
            <person name="Auerbach J.A."/>
            <person name="Kautto E."/>
            <person name="Blachly J.S."/>
        </authorList>
    </citation>
    <scope>NUCLEOTIDE SEQUENCE [LARGE SCALE GENOMIC DNA]</scope>
    <source>
        <strain evidence="3">B95-8</strain>
        <tissue evidence="3">Cell line</tissue>
    </source>
</reference>
<dbReference type="InterPro" id="IPR036770">
    <property type="entry name" value="Ankyrin_rpt-contain_sf"/>
</dbReference>
<dbReference type="Proteomes" id="UP001266305">
    <property type="component" value="Unassembled WGS sequence"/>
</dbReference>
<protein>
    <submittedName>
        <fullName evidence="3">Uncharacterized protein</fullName>
    </submittedName>
</protein>
<accession>A0ABQ9UNN0</accession>